<name>A0ABQ6PAE7_9SPHN</name>
<keyword evidence="4" id="KW-1185">Reference proteome</keyword>
<dbReference type="InterPro" id="IPR012480">
    <property type="entry name" value="Hepar_II_III_C"/>
</dbReference>
<evidence type="ECO:0000256" key="1">
    <source>
        <dbReference type="ARBA" id="ARBA00004196"/>
    </source>
</evidence>
<sequence>MGIPPLPAADDDLIPLRAEVVEPGRALALADFSPPAVSTGERFLRFAYRLGLPSGAMQPFRKRARPRLTATVTNPIPGTVAAGKALRAGHFLVHGMKAAIADTAFSGAPLSPPFERMIHGFAWLPDLEASGARAQGVPVAERIMGMWLAANPQPASGPAWAVGHVGHRLMAWLVHAPLLLSGNDKKFRSRVLYTMAETARWLDRHIGRADDKLAEVVGWSAITAAGLLMTDGRARRLFGEAGLIRALGDLVGDDGGVLSRSPLCQIEAIAVLVRLKACYAAVRNDPPPQIETILSLLVPPLLAMLHGDGALSSWQGAGAVNADSIATLIKASGVRTRPLRDARQWGYQRVQAGKSLLLLDAAPPPVARHARDGCASTLAFEFSCGAERLIVNCGGAAFAGGMIPLGLAQGLRATGAHSTLTIDDCNSTAVLANGKLGSGVSEVEVDRRTLQTDGSYASTGVVRDHTATRIEASHNGYVSRYGLLHQRILILRDDGTELRGEDLLLPQGKKGKPGTVGVALRFHLGPHIELAQGQDGLGVTLALPDGSLWQFRSGREPVTIEESLWADGQGRPVGTRQLVITANIPRSGESFSWLLKKMR</sequence>
<evidence type="ECO:0000259" key="2">
    <source>
        <dbReference type="Pfam" id="PF07940"/>
    </source>
</evidence>
<evidence type="ECO:0000313" key="3">
    <source>
        <dbReference type="EMBL" id="GMM61394.1"/>
    </source>
</evidence>
<comment type="subcellular location">
    <subcellularLocation>
        <location evidence="1">Cell envelope</location>
    </subcellularLocation>
</comment>
<reference evidence="3 4" key="1">
    <citation type="submission" date="2023-06" db="EMBL/GenBank/DDBJ databases">
        <title>Draft genome sequence of Novosphingobium sp. strain IK01.</title>
        <authorList>
            <person name="Hatamoto M."/>
            <person name="Ikarashi T."/>
            <person name="Yamaguchi T."/>
        </authorList>
    </citation>
    <scope>NUCLEOTIDE SEQUENCE [LARGE SCALE GENOMIC DNA]</scope>
    <source>
        <strain evidence="3 4">IK01</strain>
    </source>
</reference>
<dbReference type="Proteomes" id="UP001187221">
    <property type="component" value="Unassembled WGS sequence"/>
</dbReference>
<gene>
    <name evidence="3" type="ORF">NUTIK01_21710</name>
</gene>
<dbReference type="EMBL" id="BTFW01000001">
    <property type="protein sequence ID" value="GMM61394.1"/>
    <property type="molecule type" value="Genomic_DNA"/>
</dbReference>
<dbReference type="InterPro" id="IPR008929">
    <property type="entry name" value="Chondroitin_lyas"/>
</dbReference>
<evidence type="ECO:0000313" key="4">
    <source>
        <dbReference type="Proteomes" id="UP001187221"/>
    </source>
</evidence>
<dbReference type="Gene3D" id="2.70.98.70">
    <property type="match status" value="1"/>
</dbReference>
<protein>
    <submittedName>
        <fullName evidence="3">Heparinase II/III family protein</fullName>
    </submittedName>
</protein>
<comment type="caution">
    <text evidence="3">The sequence shown here is derived from an EMBL/GenBank/DDBJ whole genome shotgun (WGS) entry which is preliminary data.</text>
</comment>
<dbReference type="Gene3D" id="1.50.10.100">
    <property type="entry name" value="Chondroitin AC/alginate lyase"/>
    <property type="match status" value="1"/>
</dbReference>
<proteinExistence type="predicted"/>
<feature type="domain" description="Heparinase II/III-like C-terminal" evidence="2">
    <location>
        <begin position="335"/>
        <end position="593"/>
    </location>
</feature>
<organism evidence="3 4">
    <name type="scientific">Novosphingobium pituita</name>
    <dbReference type="NCBI Taxonomy" id="3056842"/>
    <lineage>
        <taxon>Bacteria</taxon>
        <taxon>Pseudomonadati</taxon>
        <taxon>Pseudomonadota</taxon>
        <taxon>Alphaproteobacteria</taxon>
        <taxon>Sphingomonadales</taxon>
        <taxon>Sphingomonadaceae</taxon>
        <taxon>Novosphingobium</taxon>
    </lineage>
</organism>
<accession>A0ABQ6PAE7</accession>
<dbReference type="Pfam" id="PF07940">
    <property type="entry name" value="Hepar_II_III_C"/>
    <property type="match status" value="1"/>
</dbReference>